<dbReference type="AlphaFoldDB" id="A0A6G1JQ12"/>
<dbReference type="Proteomes" id="UP000799428">
    <property type="component" value="Unassembled WGS sequence"/>
</dbReference>
<reference evidence="1" key="1">
    <citation type="journal article" date="2020" name="Stud. Mycol.">
        <title>101 Dothideomycetes genomes: a test case for predicting lifestyles and emergence of pathogens.</title>
        <authorList>
            <person name="Haridas S."/>
            <person name="Albert R."/>
            <person name="Binder M."/>
            <person name="Bloem J."/>
            <person name="Labutti K."/>
            <person name="Salamov A."/>
            <person name="Andreopoulos B."/>
            <person name="Baker S."/>
            <person name="Barry K."/>
            <person name="Bills G."/>
            <person name="Bluhm B."/>
            <person name="Cannon C."/>
            <person name="Castanera R."/>
            <person name="Culley D."/>
            <person name="Daum C."/>
            <person name="Ezra D."/>
            <person name="Gonzalez J."/>
            <person name="Henrissat B."/>
            <person name="Kuo A."/>
            <person name="Liang C."/>
            <person name="Lipzen A."/>
            <person name="Lutzoni F."/>
            <person name="Magnuson J."/>
            <person name="Mondo S."/>
            <person name="Nolan M."/>
            <person name="Ohm R."/>
            <person name="Pangilinan J."/>
            <person name="Park H.-J."/>
            <person name="Ramirez L."/>
            <person name="Alfaro M."/>
            <person name="Sun H."/>
            <person name="Tritt A."/>
            <person name="Yoshinaga Y."/>
            <person name="Zwiers L.-H."/>
            <person name="Turgeon B."/>
            <person name="Goodwin S."/>
            <person name="Spatafora J."/>
            <person name="Crous P."/>
            <person name="Grigoriev I."/>
        </authorList>
    </citation>
    <scope>NUCLEOTIDE SEQUENCE</scope>
    <source>
        <strain evidence="1">CBS 279.74</strain>
    </source>
</reference>
<name>A0A6G1JQ12_9PLEO</name>
<evidence type="ECO:0000313" key="1">
    <source>
        <dbReference type="EMBL" id="KAF2702638.1"/>
    </source>
</evidence>
<proteinExistence type="predicted"/>
<organism evidence="1 2">
    <name type="scientific">Pleomassaria siparia CBS 279.74</name>
    <dbReference type="NCBI Taxonomy" id="1314801"/>
    <lineage>
        <taxon>Eukaryota</taxon>
        <taxon>Fungi</taxon>
        <taxon>Dikarya</taxon>
        <taxon>Ascomycota</taxon>
        <taxon>Pezizomycotina</taxon>
        <taxon>Dothideomycetes</taxon>
        <taxon>Pleosporomycetidae</taxon>
        <taxon>Pleosporales</taxon>
        <taxon>Pleomassariaceae</taxon>
        <taxon>Pleomassaria</taxon>
    </lineage>
</organism>
<accession>A0A6G1JQ12</accession>
<gene>
    <name evidence="1" type="ORF">K504DRAFT_213500</name>
</gene>
<evidence type="ECO:0000313" key="2">
    <source>
        <dbReference type="Proteomes" id="UP000799428"/>
    </source>
</evidence>
<dbReference type="EMBL" id="MU005794">
    <property type="protein sequence ID" value="KAF2702638.1"/>
    <property type="molecule type" value="Genomic_DNA"/>
</dbReference>
<protein>
    <submittedName>
        <fullName evidence="1">Uncharacterized protein</fullName>
    </submittedName>
</protein>
<sequence>MLSFLHRLLRCMHVSRFIGSFQFRVVHVPAEEVVGRLPFLIEMIPQTAHQNYYTHYIQPITLGNGDTSEATIALSQPFLSGIPSISHMFAFLIQPTCIVYRVISHYLVCFYQHGMEGMGMDMHGSRIGQDWQRYKDGCLSGVAAGQQPRHTS</sequence>
<keyword evidence="2" id="KW-1185">Reference proteome</keyword>